<evidence type="ECO:0000313" key="16">
    <source>
        <dbReference type="EMBL" id="AEO57800.1"/>
    </source>
</evidence>
<evidence type="ECO:0000313" key="17">
    <source>
        <dbReference type="Proteomes" id="UP000007322"/>
    </source>
</evidence>
<dbReference type="GO" id="GO:0016126">
    <property type="term" value="P:sterol biosynthetic process"/>
    <property type="evidence" value="ECO:0007669"/>
    <property type="project" value="UniProtKB-KW"/>
</dbReference>
<evidence type="ECO:0000256" key="8">
    <source>
        <dbReference type="ARBA" id="ARBA00023098"/>
    </source>
</evidence>
<feature type="transmembrane region" description="Helical" evidence="14">
    <location>
        <begin position="72"/>
        <end position="92"/>
    </location>
</feature>
<keyword evidence="11" id="KW-0753">Steroid metabolism</keyword>
<dbReference type="AlphaFoldDB" id="G2QEL7"/>
<dbReference type="STRING" id="573729.G2QEL7"/>
<feature type="domain" description="EXPERA" evidence="15">
    <location>
        <begin position="68"/>
        <end position="218"/>
    </location>
</feature>
<dbReference type="InterPro" id="IPR007905">
    <property type="entry name" value="EBP"/>
</dbReference>
<evidence type="ECO:0000256" key="2">
    <source>
        <dbReference type="ARBA" id="ARBA00008337"/>
    </source>
</evidence>
<dbReference type="EMBL" id="CP003004">
    <property type="protein sequence ID" value="AEO57800.1"/>
    <property type="molecule type" value="Genomic_DNA"/>
</dbReference>
<evidence type="ECO:0000256" key="6">
    <source>
        <dbReference type="ARBA" id="ARBA00022989"/>
    </source>
</evidence>
<reference evidence="16 17" key="1">
    <citation type="journal article" date="2011" name="Nat. Biotechnol.">
        <title>Comparative genomic analysis of the thermophilic biomass-degrading fungi Myceliophthora thermophila and Thielavia terrestris.</title>
        <authorList>
            <person name="Berka R.M."/>
            <person name="Grigoriev I.V."/>
            <person name="Otillar R."/>
            <person name="Salamov A."/>
            <person name="Grimwood J."/>
            <person name="Reid I."/>
            <person name="Ishmael N."/>
            <person name="John T."/>
            <person name="Darmond C."/>
            <person name="Moisan M.-C."/>
            <person name="Henrissat B."/>
            <person name="Coutinho P.M."/>
            <person name="Lombard V."/>
            <person name="Natvig D.O."/>
            <person name="Lindquist E."/>
            <person name="Schmutz J."/>
            <person name="Lucas S."/>
            <person name="Harris P."/>
            <person name="Powlowski J."/>
            <person name="Bellemare A."/>
            <person name="Taylor D."/>
            <person name="Butler G."/>
            <person name="de Vries R.P."/>
            <person name="Allijn I.E."/>
            <person name="van den Brink J."/>
            <person name="Ushinsky S."/>
            <person name="Storms R."/>
            <person name="Powell A.J."/>
            <person name="Paulsen I.T."/>
            <person name="Elbourne L.D.H."/>
            <person name="Baker S.E."/>
            <person name="Magnuson J."/>
            <person name="LaBoissiere S."/>
            <person name="Clutterbuck A.J."/>
            <person name="Martinez D."/>
            <person name="Wogulis M."/>
            <person name="de Leon A.L."/>
            <person name="Rey M.W."/>
            <person name="Tsang A."/>
        </authorList>
    </citation>
    <scope>NUCLEOTIDE SEQUENCE [LARGE SCALE GENOMIC DNA]</scope>
    <source>
        <strain evidence="17">ATCC 42464 / BCRC 31852 / DSM 1799</strain>
    </source>
</reference>
<protein>
    <recommendedName>
        <fullName evidence="15">EXPERA domain-containing protein</fullName>
    </recommendedName>
</protein>
<name>G2QEL7_THET4</name>
<dbReference type="KEGG" id="mtm:MYCTH_2118284"/>
<evidence type="ECO:0000256" key="13">
    <source>
        <dbReference type="PROSITE-ProRule" id="PRU01087"/>
    </source>
</evidence>
<comment type="subcellular location">
    <subcellularLocation>
        <location evidence="1">Membrane</location>
        <topology evidence="1">Multi-pass membrane protein</topology>
    </subcellularLocation>
</comment>
<feature type="transmembrane region" description="Helical" evidence="14">
    <location>
        <begin position="123"/>
        <end position="148"/>
    </location>
</feature>
<evidence type="ECO:0000256" key="7">
    <source>
        <dbReference type="ARBA" id="ARBA00023011"/>
    </source>
</evidence>
<evidence type="ECO:0000256" key="4">
    <source>
        <dbReference type="ARBA" id="ARBA00022692"/>
    </source>
</evidence>
<keyword evidence="10" id="KW-1207">Sterol metabolism</keyword>
<dbReference type="PANTHER" id="PTHR14207:SF0">
    <property type="entry name" value="3-BETA-HYDROXYSTEROID-DELTA(8),DELTA(7)-ISOMERASE"/>
    <property type="match status" value="1"/>
</dbReference>
<dbReference type="GO" id="GO:0005783">
    <property type="term" value="C:endoplasmic reticulum"/>
    <property type="evidence" value="ECO:0007669"/>
    <property type="project" value="TreeGrafter"/>
</dbReference>
<dbReference type="RefSeq" id="XP_003663045.1">
    <property type="nucleotide sequence ID" value="XM_003662997.1"/>
</dbReference>
<keyword evidence="4 13" id="KW-0812">Transmembrane</keyword>
<sequence>MTTHNHNHHAGPDSQGHPYFPQDAAIPGYAPNSTPLPAILGSFGFIIGVFVSACVALARWHNPALKSPDQLTVAWFALCGFLHLFFEGYFVLHHAALSSSQSLFAQLWKEYALSDSRYLTSDPFMLCIETLTVLTWGPLSLLAAFLIARDRPAERGARHLVQAAVCVSHLYGVALYYGTCGFAERMRGISYSRHEPLYYWGYYAGMNAPWAVVPCLLLWRSVRAVQGAFRQLAKAEEGRKQI</sequence>
<dbReference type="InterPro" id="IPR033118">
    <property type="entry name" value="EXPERA"/>
</dbReference>
<evidence type="ECO:0000256" key="5">
    <source>
        <dbReference type="ARBA" id="ARBA00022955"/>
    </source>
</evidence>
<evidence type="ECO:0000256" key="10">
    <source>
        <dbReference type="ARBA" id="ARBA00023166"/>
    </source>
</evidence>
<dbReference type="GO" id="GO:0000247">
    <property type="term" value="F:C-8 sterol isomerase activity"/>
    <property type="evidence" value="ECO:0007669"/>
    <property type="project" value="TreeGrafter"/>
</dbReference>
<gene>
    <name evidence="16" type="ORF">MYCTH_2118284</name>
</gene>
<feature type="transmembrane region" description="Helical" evidence="14">
    <location>
        <begin position="38"/>
        <end position="60"/>
    </location>
</feature>
<dbReference type="HOGENOM" id="CLU_072128_0_0_1"/>
<organism evidence="16 17">
    <name type="scientific">Thermothelomyces thermophilus (strain ATCC 42464 / BCRC 31852 / DSM 1799)</name>
    <name type="common">Sporotrichum thermophile</name>
    <dbReference type="NCBI Taxonomy" id="573729"/>
    <lineage>
        <taxon>Eukaryota</taxon>
        <taxon>Fungi</taxon>
        <taxon>Dikarya</taxon>
        <taxon>Ascomycota</taxon>
        <taxon>Pezizomycotina</taxon>
        <taxon>Sordariomycetes</taxon>
        <taxon>Sordariomycetidae</taxon>
        <taxon>Sordariales</taxon>
        <taxon>Chaetomiaceae</taxon>
        <taxon>Thermothelomyces</taxon>
    </lineage>
</organism>
<dbReference type="PANTHER" id="PTHR14207">
    <property type="entry name" value="STEROL ISOMERASE"/>
    <property type="match status" value="1"/>
</dbReference>
<evidence type="ECO:0000256" key="3">
    <source>
        <dbReference type="ARBA" id="ARBA00022516"/>
    </source>
</evidence>
<evidence type="ECO:0000256" key="1">
    <source>
        <dbReference type="ARBA" id="ARBA00004141"/>
    </source>
</evidence>
<dbReference type="GO" id="GO:0004769">
    <property type="term" value="F:steroid Delta-isomerase activity"/>
    <property type="evidence" value="ECO:0007669"/>
    <property type="project" value="TreeGrafter"/>
</dbReference>
<evidence type="ECO:0000256" key="14">
    <source>
        <dbReference type="SAM" id="Phobius"/>
    </source>
</evidence>
<keyword evidence="17" id="KW-1185">Reference proteome</keyword>
<keyword evidence="5" id="KW-0752">Steroid biosynthesis</keyword>
<dbReference type="OMA" id="VIEGWFC"/>
<dbReference type="VEuPathDB" id="FungiDB:MYCTH_2118284"/>
<evidence type="ECO:0000256" key="11">
    <source>
        <dbReference type="ARBA" id="ARBA00023221"/>
    </source>
</evidence>
<evidence type="ECO:0000256" key="9">
    <source>
        <dbReference type="ARBA" id="ARBA00023136"/>
    </source>
</evidence>
<keyword evidence="9 13" id="KW-0472">Membrane</keyword>
<dbReference type="GO" id="GO:0047750">
    <property type="term" value="F:cholestenol delta-isomerase activity"/>
    <property type="evidence" value="ECO:0007669"/>
    <property type="project" value="InterPro"/>
</dbReference>
<dbReference type="Pfam" id="PF05241">
    <property type="entry name" value="EBP"/>
    <property type="match status" value="1"/>
</dbReference>
<evidence type="ECO:0000259" key="15">
    <source>
        <dbReference type="PROSITE" id="PS51751"/>
    </source>
</evidence>
<dbReference type="eggNOG" id="KOG4826">
    <property type="taxonomic scope" value="Eukaryota"/>
</dbReference>
<comment type="similarity">
    <text evidence="2">Belongs to the EBP family.</text>
</comment>
<evidence type="ECO:0000256" key="12">
    <source>
        <dbReference type="ARBA" id="ARBA00023235"/>
    </source>
</evidence>
<keyword evidence="3" id="KW-0444">Lipid biosynthesis</keyword>
<dbReference type="InParanoid" id="G2QEL7"/>
<feature type="transmembrane region" description="Helical" evidence="14">
    <location>
        <begin position="160"/>
        <end position="177"/>
    </location>
</feature>
<keyword evidence="12" id="KW-0413">Isomerase</keyword>
<dbReference type="OrthoDB" id="58557at2759"/>
<dbReference type="GO" id="GO:0016020">
    <property type="term" value="C:membrane"/>
    <property type="evidence" value="ECO:0007669"/>
    <property type="project" value="UniProtKB-SubCell"/>
</dbReference>
<keyword evidence="8" id="KW-0443">Lipid metabolism</keyword>
<accession>G2QEL7</accession>
<dbReference type="GeneID" id="11507671"/>
<dbReference type="PROSITE" id="PS51751">
    <property type="entry name" value="EXPERA"/>
    <property type="match status" value="1"/>
</dbReference>
<dbReference type="Proteomes" id="UP000007322">
    <property type="component" value="Chromosome 3"/>
</dbReference>
<keyword evidence="7" id="KW-0756">Sterol biosynthesis</keyword>
<feature type="transmembrane region" description="Helical" evidence="14">
    <location>
        <begin position="197"/>
        <end position="219"/>
    </location>
</feature>
<keyword evidence="6 13" id="KW-1133">Transmembrane helix</keyword>
<proteinExistence type="inferred from homology"/>